<dbReference type="Proteomes" id="UP000623440">
    <property type="component" value="Unassembled WGS sequence"/>
</dbReference>
<gene>
    <name evidence="1" type="ORF">H6G97_25260</name>
</gene>
<sequence length="53" mass="6238">MNTSFTLPFTRNPIPQTTRKVKNAYPNRTVLPKLYPQRLQAIKGKAWRRVIRA</sequence>
<protein>
    <submittedName>
        <fullName evidence="1">Uncharacterized protein</fullName>
    </submittedName>
</protein>
<reference evidence="1 2" key="1">
    <citation type="journal article" date="2020" name="ISME J.">
        <title>Comparative genomics reveals insights into cyanobacterial evolution and habitat adaptation.</title>
        <authorList>
            <person name="Chen M.Y."/>
            <person name="Teng W.K."/>
            <person name="Zhao L."/>
            <person name="Hu C.X."/>
            <person name="Zhou Y.K."/>
            <person name="Han B.P."/>
            <person name="Song L.R."/>
            <person name="Shu W.S."/>
        </authorList>
    </citation>
    <scope>NUCLEOTIDE SEQUENCE [LARGE SCALE GENOMIC DNA]</scope>
    <source>
        <strain evidence="1 2">FACHB-838</strain>
    </source>
</reference>
<proteinExistence type="predicted"/>
<dbReference type="RefSeq" id="WP_190943322.1">
    <property type="nucleotide sequence ID" value="NZ_JACJSI010000067.1"/>
</dbReference>
<keyword evidence="2" id="KW-1185">Reference proteome</keyword>
<evidence type="ECO:0000313" key="2">
    <source>
        <dbReference type="Proteomes" id="UP000623440"/>
    </source>
</evidence>
<dbReference type="EMBL" id="JACJSI010000067">
    <property type="protein sequence ID" value="MBD2532710.1"/>
    <property type="molecule type" value="Genomic_DNA"/>
</dbReference>
<accession>A0ABR8DWR6</accession>
<name>A0ABR8DWR6_9NOSO</name>
<comment type="caution">
    <text evidence="1">The sequence shown here is derived from an EMBL/GenBank/DDBJ whole genome shotgun (WGS) entry which is preliminary data.</text>
</comment>
<evidence type="ECO:0000313" key="1">
    <source>
        <dbReference type="EMBL" id="MBD2532710.1"/>
    </source>
</evidence>
<organism evidence="1 2">
    <name type="scientific">Nostoc flagelliforme FACHB-838</name>
    <dbReference type="NCBI Taxonomy" id="2692904"/>
    <lineage>
        <taxon>Bacteria</taxon>
        <taxon>Bacillati</taxon>
        <taxon>Cyanobacteriota</taxon>
        <taxon>Cyanophyceae</taxon>
        <taxon>Nostocales</taxon>
        <taxon>Nostocaceae</taxon>
        <taxon>Nostoc</taxon>
    </lineage>
</organism>